<keyword evidence="2" id="KW-1185">Reference proteome</keyword>
<sequence>MNNDKSSLAKHLSNDLISVKFIWDVLQVTQSCVNVSGITSFNALDQTLNEVLFERNHMKNTEILKFMKF</sequence>
<dbReference type="EMBL" id="CVRI01000037">
    <property type="protein sequence ID" value="CRK93412.1"/>
    <property type="molecule type" value="Genomic_DNA"/>
</dbReference>
<dbReference type="Proteomes" id="UP000183832">
    <property type="component" value="Unassembled WGS sequence"/>
</dbReference>
<accession>A0A1J1I1E2</accession>
<organism evidence="1 2">
    <name type="scientific">Clunio marinus</name>
    <dbReference type="NCBI Taxonomy" id="568069"/>
    <lineage>
        <taxon>Eukaryota</taxon>
        <taxon>Metazoa</taxon>
        <taxon>Ecdysozoa</taxon>
        <taxon>Arthropoda</taxon>
        <taxon>Hexapoda</taxon>
        <taxon>Insecta</taxon>
        <taxon>Pterygota</taxon>
        <taxon>Neoptera</taxon>
        <taxon>Endopterygota</taxon>
        <taxon>Diptera</taxon>
        <taxon>Nematocera</taxon>
        <taxon>Chironomoidea</taxon>
        <taxon>Chironomidae</taxon>
        <taxon>Clunio</taxon>
    </lineage>
</organism>
<evidence type="ECO:0000313" key="1">
    <source>
        <dbReference type="EMBL" id="CRK93412.1"/>
    </source>
</evidence>
<protein>
    <submittedName>
        <fullName evidence="1">CLUMA_CG006948, isoform A</fullName>
    </submittedName>
</protein>
<reference evidence="1 2" key="1">
    <citation type="submission" date="2015-04" db="EMBL/GenBank/DDBJ databases">
        <authorList>
            <person name="Syromyatnikov M.Y."/>
            <person name="Popov V.N."/>
        </authorList>
    </citation>
    <scope>NUCLEOTIDE SEQUENCE [LARGE SCALE GENOMIC DNA]</scope>
</reference>
<proteinExistence type="predicted"/>
<evidence type="ECO:0000313" key="2">
    <source>
        <dbReference type="Proteomes" id="UP000183832"/>
    </source>
</evidence>
<gene>
    <name evidence="1" type="ORF">CLUMA_CG006948</name>
</gene>
<dbReference type="AlphaFoldDB" id="A0A1J1I1E2"/>
<name>A0A1J1I1E2_9DIPT</name>